<dbReference type="RefSeq" id="WP_143009079.1">
    <property type="nucleotide sequence ID" value="NZ_FNCH01000009.1"/>
</dbReference>
<evidence type="ECO:0000313" key="1">
    <source>
        <dbReference type="EMBL" id="SDG67572.1"/>
    </source>
</evidence>
<sequence>MARYVAIDPHFVLSEKNRFGTFLINSLKQKKEIIQSDLHCKIEGESLNVVIPPYLETHYGIFIPKKNQFRFNSFLLDEFNDRMMDFVLPRMNGNKGDIRKALLEFRSIYGIYEDDLPYKTLEKQWERKYARSTASLSA</sequence>
<dbReference type="AlphaFoldDB" id="A0A1G7W6G8"/>
<dbReference type="EMBL" id="FNCH01000009">
    <property type="protein sequence ID" value="SDG67572.1"/>
    <property type="molecule type" value="Genomic_DNA"/>
</dbReference>
<organism evidence="1 2">
    <name type="scientific">Pedobacter terrae</name>
    <dbReference type="NCBI Taxonomy" id="405671"/>
    <lineage>
        <taxon>Bacteria</taxon>
        <taxon>Pseudomonadati</taxon>
        <taxon>Bacteroidota</taxon>
        <taxon>Sphingobacteriia</taxon>
        <taxon>Sphingobacteriales</taxon>
        <taxon>Sphingobacteriaceae</taxon>
        <taxon>Pedobacter</taxon>
    </lineage>
</organism>
<proteinExistence type="predicted"/>
<accession>A0A1G7W6G8</accession>
<dbReference type="Proteomes" id="UP000199643">
    <property type="component" value="Unassembled WGS sequence"/>
</dbReference>
<evidence type="ECO:0000313" key="2">
    <source>
        <dbReference type="Proteomes" id="UP000199643"/>
    </source>
</evidence>
<reference evidence="2" key="1">
    <citation type="submission" date="2016-10" db="EMBL/GenBank/DDBJ databases">
        <authorList>
            <person name="Varghese N."/>
            <person name="Submissions S."/>
        </authorList>
    </citation>
    <scope>NUCLEOTIDE SEQUENCE [LARGE SCALE GENOMIC DNA]</scope>
    <source>
        <strain evidence="2">DSM 17933</strain>
    </source>
</reference>
<name>A0A1G7W6G8_9SPHI</name>
<protein>
    <submittedName>
        <fullName evidence="1">Uncharacterized protein</fullName>
    </submittedName>
</protein>
<gene>
    <name evidence="1" type="ORF">SAMN05421827_109121</name>
</gene>
<keyword evidence="2" id="KW-1185">Reference proteome</keyword>